<dbReference type="Proteomes" id="UP000821598">
    <property type="component" value="Unassembled WGS sequence"/>
</dbReference>
<dbReference type="EMBL" id="VOMC01000023">
    <property type="protein sequence ID" value="NVI06331.1"/>
    <property type="molecule type" value="Genomic_DNA"/>
</dbReference>
<comment type="caution">
    <text evidence="1">The sequence shown here is derived from an EMBL/GenBank/DDBJ whole genome shotgun (WGS) entry which is preliminary data.</text>
</comment>
<gene>
    <name evidence="1" type="ORF">FSB64_21685</name>
</gene>
<protein>
    <submittedName>
        <fullName evidence="1">Uncharacterized protein</fullName>
    </submittedName>
</protein>
<accession>A0ABX2NQ26</accession>
<keyword evidence="2" id="KW-1185">Reference proteome</keyword>
<sequence length="92" mass="10565">MRLTPDEFPVVMDAELRSLWHEYHDDNVRRLILEVHRARQIMREAHEGALAAQLALWNHEDGNLRASIQKLVDAMLAEKIRLGVMGGKPASR</sequence>
<name>A0ABX2NQ26_9BURK</name>
<proteinExistence type="predicted"/>
<organism evidence="1 2">
    <name type="scientific">Paraburkholderia youngii</name>
    <dbReference type="NCBI Taxonomy" id="2782701"/>
    <lineage>
        <taxon>Bacteria</taxon>
        <taxon>Pseudomonadati</taxon>
        <taxon>Pseudomonadota</taxon>
        <taxon>Betaproteobacteria</taxon>
        <taxon>Burkholderiales</taxon>
        <taxon>Burkholderiaceae</taxon>
        <taxon>Paraburkholderia</taxon>
    </lineage>
</organism>
<dbReference type="RefSeq" id="WP_176367794.1">
    <property type="nucleotide sequence ID" value="NZ_VOMC01000023.1"/>
</dbReference>
<evidence type="ECO:0000313" key="2">
    <source>
        <dbReference type="Proteomes" id="UP000821598"/>
    </source>
</evidence>
<evidence type="ECO:0000313" key="1">
    <source>
        <dbReference type="EMBL" id="NVI06331.1"/>
    </source>
</evidence>
<reference evidence="1 2" key="1">
    <citation type="submission" date="2019-08" db="EMBL/GenBank/DDBJ databases">
        <title>Paraburkholderia simonii sp. nov. and P. youngii sp. nov. Brazilian and Mexican Mimosa-associated rhizobia.</title>
        <authorList>
            <person name="Mavima L."/>
            <person name="Beukes C.W."/>
            <person name="Palmer M."/>
            <person name="De Meyer S.E."/>
            <person name="James E.K."/>
            <person name="Maluk M."/>
            <person name="Avontuur J.R."/>
            <person name="Chan W.Y."/>
            <person name="Venter S.N."/>
            <person name="Steenkamp E.T."/>
        </authorList>
    </citation>
    <scope>NUCLEOTIDE SEQUENCE [LARGE SCALE GENOMIC DNA]</scope>
    <source>
        <strain evidence="1 2">JPY454</strain>
    </source>
</reference>